<proteinExistence type="predicted"/>
<gene>
    <name evidence="1" type="ORF">PCOR1329_LOCUS28921</name>
</gene>
<name>A0ABN9SEA2_9DINO</name>
<organism evidence="1 2">
    <name type="scientific">Prorocentrum cordatum</name>
    <dbReference type="NCBI Taxonomy" id="2364126"/>
    <lineage>
        <taxon>Eukaryota</taxon>
        <taxon>Sar</taxon>
        <taxon>Alveolata</taxon>
        <taxon>Dinophyceae</taxon>
        <taxon>Prorocentrales</taxon>
        <taxon>Prorocentraceae</taxon>
        <taxon>Prorocentrum</taxon>
    </lineage>
</organism>
<evidence type="ECO:0000313" key="1">
    <source>
        <dbReference type="EMBL" id="CAK0830213.1"/>
    </source>
</evidence>
<dbReference type="Proteomes" id="UP001189429">
    <property type="component" value="Unassembled WGS sequence"/>
</dbReference>
<feature type="non-terminal residue" evidence="1">
    <location>
        <position position="109"/>
    </location>
</feature>
<evidence type="ECO:0000313" key="2">
    <source>
        <dbReference type="Proteomes" id="UP001189429"/>
    </source>
</evidence>
<comment type="caution">
    <text evidence="1">The sequence shown here is derived from an EMBL/GenBank/DDBJ whole genome shotgun (WGS) entry which is preliminary data.</text>
</comment>
<reference evidence="1" key="1">
    <citation type="submission" date="2023-10" db="EMBL/GenBank/DDBJ databases">
        <authorList>
            <person name="Chen Y."/>
            <person name="Shah S."/>
            <person name="Dougan E. K."/>
            <person name="Thang M."/>
            <person name="Chan C."/>
        </authorList>
    </citation>
    <scope>NUCLEOTIDE SEQUENCE [LARGE SCALE GENOMIC DNA]</scope>
</reference>
<protein>
    <submittedName>
        <fullName evidence="1">Uncharacterized protein</fullName>
    </submittedName>
</protein>
<dbReference type="EMBL" id="CAUYUJ010010779">
    <property type="protein sequence ID" value="CAK0830213.1"/>
    <property type="molecule type" value="Genomic_DNA"/>
</dbReference>
<keyword evidence="2" id="KW-1185">Reference proteome</keyword>
<accession>A0ABN9SEA2</accession>
<sequence length="109" mass="11733">MPERGGDAAARPDCCWPSFAAPGGGSAGAHSVEEVPATVADRPMDAPVDLLRRVNDTLVQEQRSQGLAALEALVKSGEFRDWPLDRELYEQLFALLPAAFSWRGPEAKA</sequence>